<sequence length="181" mass="21262">MELPQLERTQGTFMNLPSTTELIQCHRGTTNFNYDLVVDWAIELLENNIETESILILASFSKPVDSRDIINYLDSALRELNLPILTGEEALNGQVRYRLTQVLHDNKVRDQLTYLYNLTLESDYKSELMPFYLVYHGWWEFEDLGANYYSKGQTVEQLQNELKEEALKWLNEHHPDEQKST</sequence>
<gene>
    <name evidence="1" type="ORF">ACHKAR_09325</name>
</gene>
<evidence type="ECO:0000313" key="2">
    <source>
        <dbReference type="Proteomes" id="UP001610063"/>
    </source>
</evidence>
<keyword evidence="2" id="KW-1185">Reference proteome</keyword>
<reference evidence="1 2" key="1">
    <citation type="journal article" date="2013" name="Int. J. Syst. Evol. Microbiol.">
        <title>Marinoscillum luteum sp. nov., isolated from marine sediment.</title>
        <authorList>
            <person name="Cha I.T."/>
            <person name="Park S.J."/>
            <person name="Kim S.J."/>
            <person name="Kim J.G."/>
            <person name="Jung M.Y."/>
            <person name="Shin K.S."/>
            <person name="Kwon K.K."/>
            <person name="Yang S.H."/>
            <person name="Seo Y.S."/>
            <person name="Rhee S.K."/>
        </authorList>
    </citation>
    <scope>NUCLEOTIDE SEQUENCE [LARGE SCALE GENOMIC DNA]</scope>
    <source>
        <strain evidence="1 2">KCTC 23939</strain>
    </source>
</reference>
<dbReference type="Proteomes" id="UP001610063">
    <property type="component" value="Unassembled WGS sequence"/>
</dbReference>
<dbReference type="EMBL" id="JBIPKE010000015">
    <property type="protein sequence ID" value="MFH6983639.1"/>
    <property type="molecule type" value="Genomic_DNA"/>
</dbReference>
<evidence type="ECO:0000313" key="1">
    <source>
        <dbReference type="EMBL" id="MFH6983639.1"/>
    </source>
</evidence>
<comment type="caution">
    <text evidence="1">The sequence shown here is derived from an EMBL/GenBank/DDBJ whole genome shotgun (WGS) entry which is preliminary data.</text>
</comment>
<organism evidence="1 2">
    <name type="scientific">Marinoscillum luteum</name>
    <dbReference type="NCBI Taxonomy" id="861051"/>
    <lineage>
        <taxon>Bacteria</taxon>
        <taxon>Pseudomonadati</taxon>
        <taxon>Bacteroidota</taxon>
        <taxon>Cytophagia</taxon>
        <taxon>Cytophagales</taxon>
        <taxon>Reichenbachiellaceae</taxon>
        <taxon>Marinoscillum</taxon>
    </lineage>
</organism>
<name>A0ABW7N802_9BACT</name>
<accession>A0ABW7N802</accession>
<proteinExistence type="predicted"/>
<dbReference type="RefSeq" id="WP_395417185.1">
    <property type="nucleotide sequence ID" value="NZ_JBIPKE010000015.1"/>
</dbReference>
<protein>
    <submittedName>
        <fullName evidence="1">Uncharacterized protein</fullName>
    </submittedName>
</protein>